<proteinExistence type="predicted"/>
<feature type="domain" description="Arf-GAP" evidence="7">
    <location>
        <begin position="7"/>
        <end position="124"/>
    </location>
</feature>
<evidence type="ECO:0000313" key="9">
    <source>
        <dbReference type="Proteomes" id="UP000324629"/>
    </source>
</evidence>
<dbReference type="EMBL" id="QNGE01000370">
    <property type="protein sequence ID" value="KAA3680717.1"/>
    <property type="molecule type" value="Genomic_DNA"/>
</dbReference>
<dbReference type="GO" id="GO:0000139">
    <property type="term" value="C:Golgi membrane"/>
    <property type="evidence" value="ECO:0007669"/>
    <property type="project" value="TreeGrafter"/>
</dbReference>
<dbReference type="GO" id="GO:0030100">
    <property type="term" value="P:regulation of endocytosis"/>
    <property type="evidence" value="ECO:0007669"/>
    <property type="project" value="TreeGrafter"/>
</dbReference>
<organism evidence="8 9">
    <name type="scientific">Paragonimus westermani</name>
    <dbReference type="NCBI Taxonomy" id="34504"/>
    <lineage>
        <taxon>Eukaryota</taxon>
        <taxon>Metazoa</taxon>
        <taxon>Spiralia</taxon>
        <taxon>Lophotrochozoa</taxon>
        <taxon>Platyhelminthes</taxon>
        <taxon>Trematoda</taxon>
        <taxon>Digenea</taxon>
        <taxon>Plagiorchiida</taxon>
        <taxon>Troglotremata</taxon>
        <taxon>Troglotrematidae</taxon>
        <taxon>Paragonimus</taxon>
    </lineage>
</organism>
<dbReference type="CDD" id="cd08830">
    <property type="entry name" value="ArfGap_ArfGap1"/>
    <property type="match status" value="1"/>
</dbReference>
<evidence type="ECO:0000313" key="8">
    <source>
        <dbReference type="EMBL" id="KAA3680717.1"/>
    </source>
</evidence>
<dbReference type="InterPro" id="IPR038508">
    <property type="entry name" value="ArfGAP_dom_sf"/>
</dbReference>
<sequence length="428" mass="47571">MASPKSRRILMDVKKMNSNNLCFECGTPNPQWASVTYGIWICLECSGKHRGLGVHLSFVRSINMDKWKELELEKMQVGGNRKAKEFFASQPDFRSDWTLQEKYNSRAAALLRDKISTEAAGKQWSEETSSARDFRPFLPHVHTTSELLHDAQHSRFSYSAHANTKNSATGEPNNMHTTYSDLEMWLRDTDDISDRRHYSCSPRKDTSDWASSNQGASNSLDTSSFSGSISQSNTSWQSGWALVSQMASVAAKRTTELASQATQKTKQLGHVVHDKVKDTSILDTLSKGVDTVTSKLQNVRLQGLRGLESYLGSNSRQEVVQIGLEPSETDIPGDVTRLYGSIGESSQNVHLQVSTVPHSTENGDEGWSWVDEKPSSINSPNTNPSVRQSTVEDNNDGWAWGSANSSFHEANSVTARRSSKHGHIRKNS</sequence>
<accession>A0A5J4NYB1</accession>
<dbReference type="Proteomes" id="UP000324629">
    <property type="component" value="Unassembled WGS sequence"/>
</dbReference>
<dbReference type="SMART" id="SM00105">
    <property type="entry name" value="ArfGap"/>
    <property type="match status" value="1"/>
</dbReference>
<gene>
    <name evidence="8" type="ORF">DEA37_0014501</name>
</gene>
<dbReference type="Pfam" id="PF01412">
    <property type="entry name" value="ArfGap"/>
    <property type="match status" value="1"/>
</dbReference>
<dbReference type="GO" id="GO:0032012">
    <property type="term" value="P:regulation of ARF protein signal transduction"/>
    <property type="evidence" value="ECO:0007669"/>
    <property type="project" value="TreeGrafter"/>
</dbReference>
<protein>
    <submittedName>
        <fullName evidence="8">ADP-ribosylation factor GTPase-activating protein 1</fullName>
    </submittedName>
</protein>
<evidence type="ECO:0000256" key="3">
    <source>
        <dbReference type="ARBA" id="ARBA00022771"/>
    </source>
</evidence>
<dbReference type="PROSITE" id="PS50115">
    <property type="entry name" value="ARFGAP"/>
    <property type="match status" value="1"/>
</dbReference>
<evidence type="ECO:0000256" key="4">
    <source>
        <dbReference type="ARBA" id="ARBA00022833"/>
    </source>
</evidence>
<dbReference type="PRINTS" id="PR00405">
    <property type="entry name" value="REVINTRACTNG"/>
</dbReference>
<name>A0A5J4NYB1_9TREM</name>
<feature type="compositionally biased region" description="Polar residues" evidence="6">
    <location>
        <begin position="402"/>
        <end position="416"/>
    </location>
</feature>
<dbReference type="AlphaFoldDB" id="A0A5J4NYB1"/>
<evidence type="ECO:0000256" key="5">
    <source>
        <dbReference type="PROSITE-ProRule" id="PRU00288"/>
    </source>
</evidence>
<reference evidence="8 9" key="1">
    <citation type="journal article" date="2019" name="Gigascience">
        <title>Whole-genome sequence of the oriental lung fluke Paragonimus westermani.</title>
        <authorList>
            <person name="Oey H."/>
            <person name="Zakrzewski M."/>
            <person name="Narain K."/>
            <person name="Devi K.R."/>
            <person name="Agatsuma T."/>
            <person name="Nawaratna S."/>
            <person name="Gobert G.N."/>
            <person name="Jones M.K."/>
            <person name="Ragan M.A."/>
            <person name="McManus D.P."/>
            <person name="Krause L."/>
        </authorList>
    </citation>
    <scope>NUCLEOTIDE SEQUENCE [LARGE SCALE GENOMIC DNA]</scope>
    <source>
        <strain evidence="8 9">IND2009</strain>
    </source>
</reference>
<feature type="region of interest" description="Disordered" evidence="6">
    <location>
        <begin position="357"/>
        <end position="428"/>
    </location>
</feature>
<keyword evidence="1" id="KW-0343">GTPase activation</keyword>
<dbReference type="GO" id="GO:0008270">
    <property type="term" value="F:zinc ion binding"/>
    <property type="evidence" value="ECO:0007669"/>
    <property type="project" value="UniProtKB-KW"/>
</dbReference>
<dbReference type="PANTHER" id="PTHR46395">
    <property type="entry name" value="ADP-RIBOSYLATION FACTOR GTPASE-ACTIVATING PROTEIN 1"/>
    <property type="match status" value="1"/>
</dbReference>
<feature type="compositionally biased region" description="Basic residues" evidence="6">
    <location>
        <begin position="417"/>
        <end position="428"/>
    </location>
</feature>
<evidence type="ECO:0000256" key="6">
    <source>
        <dbReference type="SAM" id="MobiDB-lite"/>
    </source>
</evidence>
<evidence type="ECO:0000256" key="1">
    <source>
        <dbReference type="ARBA" id="ARBA00022468"/>
    </source>
</evidence>
<feature type="compositionally biased region" description="Polar residues" evidence="6">
    <location>
        <begin position="208"/>
        <end position="228"/>
    </location>
</feature>
<dbReference type="InterPro" id="IPR037278">
    <property type="entry name" value="ARFGAP/RecO"/>
</dbReference>
<dbReference type="InterPro" id="IPR001164">
    <property type="entry name" value="ArfGAP_dom"/>
</dbReference>
<keyword evidence="2" id="KW-0479">Metal-binding</keyword>
<feature type="compositionally biased region" description="Low complexity" evidence="6">
    <location>
        <begin position="375"/>
        <end position="385"/>
    </location>
</feature>
<dbReference type="PANTHER" id="PTHR46395:SF1">
    <property type="entry name" value="ADP-RIBOSYLATION FACTOR GTPASE-ACTIVATING PROTEIN 1"/>
    <property type="match status" value="1"/>
</dbReference>
<dbReference type="Gene3D" id="1.10.220.150">
    <property type="entry name" value="Arf GTPase activating protein"/>
    <property type="match status" value="1"/>
</dbReference>
<dbReference type="FunFam" id="1.10.220.150:FF:000014">
    <property type="entry name" value="ADP-ribosylation factor GTPase-activating protein"/>
    <property type="match status" value="1"/>
</dbReference>
<feature type="compositionally biased region" description="Basic and acidic residues" evidence="6">
    <location>
        <begin position="196"/>
        <end position="207"/>
    </location>
</feature>
<dbReference type="SUPFAM" id="SSF57863">
    <property type="entry name" value="ArfGap/RecO-like zinc finger"/>
    <property type="match status" value="1"/>
</dbReference>
<keyword evidence="4" id="KW-0862">Zinc</keyword>
<keyword evidence="9" id="KW-1185">Reference proteome</keyword>
<dbReference type="GO" id="GO:0005096">
    <property type="term" value="F:GTPase activator activity"/>
    <property type="evidence" value="ECO:0007669"/>
    <property type="project" value="UniProtKB-KW"/>
</dbReference>
<feature type="region of interest" description="Disordered" evidence="6">
    <location>
        <begin position="196"/>
        <end position="228"/>
    </location>
</feature>
<comment type="caution">
    <text evidence="8">The sequence shown here is derived from an EMBL/GenBank/DDBJ whole genome shotgun (WGS) entry which is preliminary data.</text>
</comment>
<evidence type="ECO:0000259" key="7">
    <source>
        <dbReference type="PROSITE" id="PS50115"/>
    </source>
</evidence>
<evidence type="ECO:0000256" key="2">
    <source>
        <dbReference type="ARBA" id="ARBA00022723"/>
    </source>
</evidence>
<keyword evidence="3 5" id="KW-0863">Zinc-finger</keyword>